<dbReference type="GeneID" id="77952022"/>
<proteinExistence type="predicted"/>
<evidence type="ECO:0000313" key="2">
    <source>
        <dbReference type="Proteomes" id="UP000827561"/>
    </source>
</evidence>
<dbReference type="SUPFAM" id="SSF160719">
    <property type="entry name" value="gpW/gp25-like"/>
    <property type="match status" value="1"/>
</dbReference>
<protein>
    <submittedName>
        <fullName evidence="1">Baseplate wedge protein</fullName>
    </submittedName>
</protein>
<reference evidence="1 2" key="1">
    <citation type="submission" date="2021-08" db="EMBL/GenBank/DDBJ databases">
        <authorList>
            <person name="Abebe M.A."/>
            <person name="Anderson J.Z."/>
            <person name="Burris R."/>
            <person name="Durrani M."/>
            <person name="Fetterly M.N."/>
            <person name="Fowler R.A."/>
            <person name="Friedman A."/>
            <person name="Khuong T.M."/>
            <person name="Konnor C.A."/>
            <person name="Madden B.G."/>
            <person name="Makula M.N."/>
            <person name="McTigue K."/>
            <person name="Morgan A.R."/>
            <person name="Qureshi S.I."/>
            <person name="Rainey M."/>
            <person name="Scherer A.E."/>
            <person name="Singer L."/>
            <person name="Thakar S.M."/>
            <person name="Truong P."/>
            <person name="Zaeean M.H."/>
            <person name="Balish M.F."/>
            <person name="Garlena R.A."/>
            <person name="Russell D.A."/>
            <person name="Jacobs-Sera D."/>
            <person name="Hatfull G.F."/>
        </authorList>
    </citation>
    <scope>NUCLEOTIDE SEQUENCE [LARGE SCALE GENOMIC DNA]</scope>
</reference>
<accession>A0AAE7XF18</accession>
<dbReference type="EMBL" id="MZ820089">
    <property type="protein sequence ID" value="QZE10820.1"/>
    <property type="molecule type" value="Genomic_DNA"/>
</dbReference>
<gene>
    <name evidence="1" type="primary">51</name>
    <name evidence="1" type="ORF">SEA_CHISANAKITSUNE_51</name>
</gene>
<sequence>MTVQLLSFPFRVNKQGVAVTEDDESDVYCAERLSIILGTRPGERPMAPAFGINDPAYGGFTQQALSLQVAQNMLPIDIQRVRRVILSDTQEHVTIEFSMAQGLVQKGTSK</sequence>
<dbReference type="Proteomes" id="UP000827561">
    <property type="component" value="Segment"/>
</dbReference>
<organism evidence="1 2">
    <name type="scientific">Gordonia phage ChisanaKitsune</name>
    <dbReference type="NCBI Taxonomy" id="2871538"/>
    <lineage>
        <taxon>Viruses</taxon>
        <taxon>Duplodnaviria</taxon>
        <taxon>Heunggongvirae</taxon>
        <taxon>Uroviricota</taxon>
        <taxon>Caudoviricetes</taxon>
        <taxon>Chidieberevirus</taxon>
        <taxon>Chidieberevirus chisanakitsune</taxon>
    </lineage>
</organism>
<keyword evidence="2" id="KW-1185">Reference proteome</keyword>
<name>A0AAE7XF18_9CAUD</name>
<dbReference type="Gene3D" id="3.10.450.40">
    <property type="match status" value="1"/>
</dbReference>
<dbReference type="RefSeq" id="YP_010675698.1">
    <property type="nucleotide sequence ID" value="NC_071006.1"/>
</dbReference>
<dbReference type="KEGG" id="vg:77952022"/>
<evidence type="ECO:0000313" key="1">
    <source>
        <dbReference type="EMBL" id="QZE10820.1"/>
    </source>
</evidence>